<evidence type="ECO:0000256" key="1">
    <source>
        <dbReference type="ARBA" id="ARBA00001966"/>
    </source>
</evidence>
<dbReference type="AlphaFoldDB" id="G0A539"/>
<dbReference type="SFLD" id="SFLDG01082">
    <property type="entry name" value="B12-binding_domain_containing"/>
    <property type="match status" value="1"/>
</dbReference>
<evidence type="ECO:0000256" key="5">
    <source>
        <dbReference type="ARBA" id="ARBA00023014"/>
    </source>
</evidence>
<dbReference type="InterPro" id="IPR007197">
    <property type="entry name" value="rSAM"/>
</dbReference>
<dbReference type="InterPro" id="IPR006638">
    <property type="entry name" value="Elp3/MiaA/NifB-like_rSAM"/>
</dbReference>
<dbReference type="Pfam" id="PF04055">
    <property type="entry name" value="Radical_SAM"/>
    <property type="match status" value="1"/>
</dbReference>
<dbReference type="GO" id="GO:0046872">
    <property type="term" value="F:metal ion binding"/>
    <property type="evidence" value="ECO:0007669"/>
    <property type="project" value="UniProtKB-KW"/>
</dbReference>
<keyword evidence="3" id="KW-0479">Metal-binding</keyword>
<feature type="domain" description="Elp3/MiaA/NifB-like radical SAM core" evidence="6">
    <location>
        <begin position="175"/>
        <end position="377"/>
    </location>
</feature>
<evidence type="ECO:0000313" key="8">
    <source>
        <dbReference type="Proteomes" id="UP000008888"/>
    </source>
</evidence>
<dbReference type="InterPro" id="IPR058240">
    <property type="entry name" value="rSAM_sf"/>
</dbReference>
<dbReference type="SFLD" id="SFLDS00029">
    <property type="entry name" value="Radical_SAM"/>
    <property type="match status" value="1"/>
</dbReference>
<keyword evidence="2" id="KW-0949">S-adenosyl-L-methionine</keyword>
<proteinExistence type="predicted"/>
<dbReference type="EMBL" id="CP002738">
    <property type="protein sequence ID" value="AEG00369.1"/>
    <property type="molecule type" value="Genomic_DNA"/>
</dbReference>
<keyword evidence="4" id="KW-0408">Iron</keyword>
<reference evidence="8" key="3">
    <citation type="submission" date="2011-05" db="EMBL/GenBank/DDBJ databases">
        <title>Complete sequence of Methylomonas methanica MC09.</title>
        <authorList>
            <consortium name="US DOE Joint Genome Institute"/>
            <person name="Lucas S."/>
            <person name="Han J."/>
            <person name="Lapidus A."/>
            <person name="Cheng J.-F."/>
            <person name="Goodwin L."/>
            <person name="Pitluck S."/>
            <person name="Peters L."/>
            <person name="Mikhailova N."/>
            <person name="Teshima H."/>
            <person name="Han C."/>
            <person name="Tapia R."/>
            <person name="Land M."/>
            <person name="Hauser L."/>
            <person name="Kyrpides N."/>
            <person name="Ivanova N."/>
            <person name="Pagani I."/>
            <person name="Stein L."/>
            <person name="Woyke T."/>
        </authorList>
    </citation>
    <scope>NUCLEOTIDE SEQUENCE [LARGE SCALE GENOMIC DNA]</scope>
    <source>
        <strain evidence="8">MC09</strain>
    </source>
</reference>
<gene>
    <name evidence="7" type="ordered locus">Metme_1955</name>
</gene>
<organism evidence="7 8">
    <name type="scientific">Methylomonas methanica (strain DSM 25384 / MC09)</name>
    <dbReference type="NCBI Taxonomy" id="857087"/>
    <lineage>
        <taxon>Bacteria</taxon>
        <taxon>Pseudomonadati</taxon>
        <taxon>Pseudomonadota</taxon>
        <taxon>Gammaproteobacteria</taxon>
        <taxon>Methylococcales</taxon>
        <taxon>Methylococcaceae</taxon>
        <taxon>Methylomonas</taxon>
    </lineage>
</organism>
<accession>G0A539</accession>
<dbReference type="InterPro" id="IPR051198">
    <property type="entry name" value="BchE-like"/>
</dbReference>
<evidence type="ECO:0000259" key="6">
    <source>
        <dbReference type="SMART" id="SM00729"/>
    </source>
</evidence>
<dbReference type="HOGENOM" id="CLU_609561_0_0_6"/>
<dbReference type="SMART" id="SM00729">
    <property type="entry name" value="Elp3"/>
    <property type="match status" value="1"/>
</dbReference>
<keyword evidence="5" id="KW-0411">Iron-sulfur</keyword>
<dbReference type="Proteomes" id="UP000008888">
    <property type="component" value="Chromosome"/>
</dbReference>
<dbReference type="SUPFAM" id="SSF102114">
    <property type="entry name" value="Radical SAM enzymes"/>
    <property type="match status" value="1"/>
</dbReference>
<evidence type="ECO:0000256" key="4">
    <source>
        <dbReference type="ARBA" id="ARBA00023004"/>
    </source>
</evidence>
<keyword evidence="8" id="KW-1185">Reference proteome</keyword>
<name>G0A539_METMM</name>
<dbReference type="KEGG" id="mmt:Metme_1955"/>
<dbReference type="STRING" id="857087.Metme_1955"/>
<protein>
    <submittedName>
        <fullName evidence="7">Radical SAM domain protein</fullName>
    </submittedName>
</protein>
<comment type="cofactor">
    <cofactor evidence="1">
        <name>[4Fe-4S] cluster</name>
        <dbReference type="ChEBI" id="CHEBI:49883"/>
    </cofactor>
</comment>
<dbReference type="RefSeq" id="WP_013818618.1">
    <property type="nucleotide sequence ID" value="NC_015572.1"/>
</dbReference>
<dbReference type="eggNOG" id="COG1032">
    <property type="taxonomic scope" value="Bacteria"/>
</dbReference>
<evidence type="ECO:0000256" key="3">
    <source>
        <dbReference type="ARBA" id="ARBA00022723"/>
    </source>
</evidence>
<dbReference type="Gene3D" id="3.80.30.20">
    <property type="entry name" value="tm_1862 like domain"/>
    <property type="match status" value="1"/>
</dbReference>
<evidence type="ECO:0000256" key="2">
    <source>
        <dbReference type="ARBA" id="ARBA00022691"/>
    </source>
</evidence>
<sequence>MYDIFCISAGQFQSKKKNSVFSNKHRYLNYGLLGIASTLGRSGYNPIVIHGLFDPPSTILNICEQYGISGTRNPILLSIPSFFALEWARTLSALIKEYYPNKTIIVGGRWVIGNQDQWIKSYLGVDLVIPGLVGANILDIVTSMNKFSTMASATKFRSNNSTTIEYRHLHEKDLFQPSIEVSTGCGMGCSFCEEKDIKLSKLKPATIVAEEMLAINKSSAFVEATPYLESSMFIATREWAEQLYAERQKRGISCNWRVETRVDKLNARNIPTLAKAGLKVVDLGLESASLKQLERMNKTNNPKSYLTTASELIQTAYDNGIWVKVNVLLYAGETSALIDETVDWLSSIRKAIKGVSAGPVIVYGLPSDREVFIKELEGLGATAIDTDVIGVTNISPSSTIDYEASIEISKNICREFMDSRDYYDLKSFSYFSRDYTYQEFQRDIEGLVQKDVSFKL</sequence>
<dbReference type="GO" id="GO:0051536">
    <property type="term" value="F:iron-sulfur cluster binding"/>
    <property type="evidence" value="ECO:0007669"/>
    <property type="project" value="UniProtKB-KW"/>
</dbReference>
<dbReference type="GO" id="GO:0003824">
    <property type="term" value="F:catalytic activity"/>
    <property type="evidence" value="ECO:0007669"/>
    <property type="project" value="InterPro"/>
</dbReference>
<evidence type="ECO:0000313" key="7">
    <source>
        <dbReference type="EMBL" id="AEG00369.1"/>
    </source>
</evidence>
<dbReference type="PANTHER" id="PTHR43409">
    <property type="entry name" value="ANAEROBIC MAGNESIUM-PROTOPORPHYRIN IX MONOMETHYL ESTER CYCLASE-RELATED"/>
    <property type="match status" value="1"/>
</dbReference>
<dbReference type="OrthoDB" id="9801424at2"/>
<dbReference type="InterPro" id="IPR023404">
    <property type="entry name" value="rSAM_horseshoe"/>
</dbReference>
<reference evidence="7 8" key="1">
    <citation type="journal article" date="2011" name="J. Bacteriol.">
        <title>Complete Genome Sequence of the Aerobic Marine Methanotroph Methylomonas methanica MC09.</title>
        <authorList>
            <person name="Boden R."/>
            <person name="Cunliffe M."/>
            <person name="Scanlan J."/>
            <person name="Moussard H."/>
            <person name="Kits K.D."/>
            <person name="Klotz M.G."/>
            <person name="Jetten M.S."/>
            <person name="Vuilleumier S."/>
            <person name="Han J."/>
            <person name="Peters L."/>
            <person name="Mikhailova N."/>
            <person name="Teshima H."/>
            <person name="Tapia R."/>
            <person name="Kyrpides N."/>
            <person name="Ivanova N."/>
            <person name="Pagani I."/>
            <person name="Cheng J.F."/>
            <person name="Goodwin L."/>
            <person name="Han C."/>
            <person name="Hauser L."/>
            <person name="Land M.L."/>
            <person name="Lapidus A."/>
            <person name="Lucas S."/>
            <person name="Pitluck S."/>
            <person name="Woyke T."/>
            <person name="Stein L."/>
            <person name="Murrell J.C."/>
        </authorList>
    </citation>
    <scope>NUCLEOTIDE SEQUENCE [LARGE SCALE GENOMIC DNA]</scope>
    <source>
        <strain evidence="7 8">MC09</strain>
    </source>
</reference>
<reference key="2">
    <citation type="submission" date="2011-05" db="EMBL/GenBank/DDBJ databases">
        <title>Complete genome sequence of the aerobic marine methanotroph Methylomonas methanica MC09.</title>
        <authorList>
            <person name="Boden R."/>
            <person name="Cunliffe M."/>
            <person name="Scanlan J."/>
            <person name="Moussard H."/>
            <person name="Kits K.D."/>
            <person name="Klotz M."/>
            <person name="Jetten M."/>
            <person name="Vuilleumier S."/>
            <person name="Han J."/>
            <person name="Peters L."/>
            <person name="Mikhailova N."/>
            <person name="Teshima H."/>
            <person name="Tapia R."/>
            <person name="Kyrpides N."/>
            <person name="Ivanova N."/>
            <person name="Pagani I."/>
            <person name="Cheng J.-F."/>
            <person name="Goodwin L."/>
            <person name="Han C."/>
            <person name="Hauser L."/>
            <person name="Land M."/>
            <person name="Lapidus A."/>
            <person name="Lucas S."/>
            <person name="Pitluck S."/>
            <person name="Woyke T."/>
            <person name="Stein L.Y."/>
            <person name="Murrell C."/>
        </authorList>
    </citation>
    <scope>NUCLEOTIDE SEQUENCE</scope>
    <source>
        <strain>MC09</strain>
    </source>
</reference>